<dbReference type="Proteomes" id="UP000887565">
    <property type="component" value="Unplaced"/>
</dbReference>
<evidence type="ECO:0000313" key="2">
    <source>
        <dbReference type="Proteomes" id="UP000887565"/>
    </source>
</evidence>
<name>A0A915IMG5_ROMCU</name>
<reference evidence="3" key="1">
    <citation type="submission" date="2022-11" db="UniProtKB">
        <authorList>
            <consortium name="WormBaseParasite"/>
        </authorList>
    </citation>
    <scope>IDENTIFICATION</scope>
</reference>
<proteinExistence type="predicted"/>
<dbReference type="PANTHER" id="PTHR16317">
    <property type="entry name" value="INTEGRIN ALPHA REPEAT DOMAIN-CONTAINING"/>
    <property type="match status" value="1"/>
</dbReference>
<sequence>MKEIAFNTRTNLNFPHVCNCLSIADVDGDGVHEVIAGSRDGHLAIFKPNSEEIFNENGLSPYKTASKLGLVSALAVGDLFNRNCPLVTVISADGACHVFRATSPKSELQLCLLQPLQSNIRAAQIVDVDGDFYHELVVGLTDRVMYAPIFTYMTDNDHASNDNNWPSGYLIALNKWESPTLITAFSQMFVSPENRNNGVRIILSQTSQKFVVLEPKLGTDLEMAGDSSTVDRSVRYCQAKKSSGVQARRGSASKDVDANFVAQDKSTIFMARNADYVCMFHQPAKRIFLVNDSCEVESVDHALNLPSMAFSISCLVVPNGYSSVNEPSHDTTSLEFDDPKDDANEKPSSKKRAFMACDTSGNLSIFDVENRAPSTSTIDDNFLSLKISDGNLNCFAAALGHTELQEYTLRCIVAVSTTRSRLFCYTTPWTKISKFLQPPTKT</sequence>
<dbReference type="SUPFAM" id="SSF69318">
    <property type="entry name" value="Integrin alpha N-terminal domain"/>
    <property type="match status" value="1"/>
</dbReference>
<dbReference type="AlphaFoldDB" id="A0A915IMG5"/>
<evidence type="ECO:0000256" key="1">
    <source>
        <dbReference type="SAM" id="MobiDB-lite"/>
    </source>
</evidence>
<dbReference type="PANTHER" id="PTHR16317:SF1">
    <property type="entry name" value="KICSTOR COMPLEX PROTEIN ITFG2"/>
    <property type="match status" value="1"/>
</dbReference>
<dbReference type="InterPro" id="IPR031793">
    <property type="entry name" value="KICSTOR_ITFG2"/>
</dbReference>
<dbReference type="Pfam" id="PF15907">
    <property type="entry name" value="Itfg2"/>
    <property type="match status" value="1"/>
</dbReference>
<accession>A0A915IMG5</accession>
<dbReference type="WBParaSite" id="nRc.2.0.1.t15000-RA">
    <property type="protein sequence ID" value="nRc.2.0.1.t15000-RA"/>
    <property type="gene ID" value="nRc.2.0.1.g15000"/>
</dbReference>
<dbReference type="InterPro" id="IPR028994">
    <property type="entry name" value="Integrin_alpha_N"/>
</dbReference>
<evidence type="ECO:0000313" key="3">
    <source>
        <dbReference type="WBParaSite" id="nRc.2.0.1.t15000-RA"/>
    </source>
</evidence>
<organism evidence="2 3">
    <name type="scientific">Romanomermis culicivorax</name>
    <name type="common">Nematode worm</name>
    <dbReference type="NCBI Taxonomy" id="13658"/>
    <lineage>
        <taxon>Eukaryota</taxon>
        <taxon>Metazoa</taxon>
        <taxon>Ecdysozoa</taxon>
        <taxon>Nematoda</taxon>
        <taxon>Enoplea</taxon>
        <taxon>Dorylaimia</taxon>
        <taxon>Mermithida</taxon>
        <taxon>Mermithoidea</taxon>
        <taxon>Mermithidae</taxon>
        <taxon>Romanomermis</taxon>
    </lineage>
</organism>
<feature type="region of interest" description="Disordered" evidence="1">
    <location>
        <begin position="326"/>
        <end position="348"/>
    </location>
</feature>
<keyword evidence="2" id="KW-1185">Reference proteome</keyword>
<dbReference type="GO" id="GO:0032006">
    <property type="term" value="P:regulation of TOR signaling"/>
    <property type="evidence" value="ECO:0007669"/>
    <property type="project" value="TreeGrafter"/>
</dbReference>
<protein>
    <submittedName>
        <fullName evidence="3">Uncharacterized protein</fullName>
    </submittedName>
</protein>